<evidence type="ECO:0000313" key="1">
    <source>
        <dbReference type="EMBL" id="MEE2001551.1"/>
    </source>
</evidence>
<proteinExistence type="predicted"/>
<reference evidence="1 2" key="1">
    <citation type="submission" date="2023-07" db="EMBL/GenBank/DDBJ databases">
        <title>Alkalimonas sp., MEB108 novel, alkaliphilic bacterium isolated from Lonar Lake, India.</title>
        <authorList>
            <person name="Joshi A."/>
            <person name="Thite S."/>
        </authorList>
    </citation>
    <scope>NUCLEOTIDE SEQUENCE [LARGE SCALE GENOMIC DNA]</scope>
    <source>
        <strain evidence="1 2">MEB108</strain>
    </source>
</reference>
<comment type="caution">
    <text evidence="1">The sequence shown here is derived from an EMBL/GenBank/DDBJ whole genome shotgun (WGS) entry which is preliminary data.</text>
</comment>
<dbReference type="RefSeq" id="WP_330128649.1">
    <property type="nucleotide sequence ID" value="NZ_JAUHLI010000007.1"/>
</dbReference>
<name>A0ABU7J4X7_9GAMM</name>
<accession>A0ABU7J4X7</accession>
<organism evidence="1 2">
    <name type="scientific">Alkalimonas cellulosilytica</name>
    <dbReference type="NCBI Taxonomy" id="3058395"/>
    <lineage>
        <taxon>Bacteria</taxon>
        <taxon>Pseudomonadati</taxon>
        <taxon>Pseudomonadota</taxon>
        <taxon>Gammaproteobacteria</taxon>
        <taxon>Alkalimonas</taxon>
    </lineage>
</organism>
<sequence length="209" mass="23238">MMFIVIFLCITAACAESQSDFLHDDFLFGKVLPEVTVFNAYDQKPMLTQATLQKLGESIQGDETDIYVRLQNSAGVEVDSWIGQHPGNEPVTLTEAFYSHICQQELLVLVIHQRINTAISVGDSYLNALFDPVSGEWLKTLHGAKVKDKETDLWFVDSQQALLASLKNGTDLSCPLFANVNVDYSYEKGHIGISCGFERTASGDWQLIL</sequence>
<dbReference type="EMBL" id="JAUHLI010000007">
    <property type="protein sequence ID" value="MEE2001551.1"/>
    <property type="molecule type" value="Genomic_DNA"/>
</dbReference>
<evidence type="ECO:0008006" key="3">
    <source>
        <dbReference type="Google" id="ProtNLM"/>
    </source>
</evidence>
<keyword evidence="2" id="KW-1185">Reference proteome</keyword>
<gene>
    <name evidence="1" type="ORF">QWY20_08800</name>
</gene>
<dbReference type="Proteomes" id="UP001336314">
    <property type="component" value="Unassembled WGS sequence"/>
</dbReference>
<evidence type="ECO:0000313" key="2">
    <source>
        <dbReference type="Proteomes" id="UP001336314"/>
    </source>
</evidence>
<protein>
    <recommendedName>
        <fullName evidence="3">Lipoprotein</fullName>
    </recommendedName>
</protein>